<name>A0A8I1SNR7_9BACI</name>
<keyword evidence="13" id="KW-0812">Transmembrane</keyword>
<dbReference type="SUPFAM" id="SSF55874">
    <property type="entry name" value="ATPase domain of HSP90 chaperone/DNA topoisomerase II/histidine kinase"/>
    <property type="match status" value="1"/>
</dbReference>
<dbReference type="Pfam" id="PF00512">
    <property type="entry name" value="HisKA"/>
    <property type="match status" value="1"/>
</dbReference>
<dbReference type="InterPro" id="IPR003594">
    <property type="entry name" value="HATPase_dom"/>
</dbReference>
<dbReference type="Gene3D" id="3.30.565.10">
    <property type="entry name" value="Histidine kinase-like ATPase, C-terminal domain"/>
    <property type="match status" value="1"/>
</dbReference>
<dbReference type="AlphaFoldDB" id="A0A8I1SNR7"/>
<evidence type="ECO:0000256" key="12">
    <source>
        <dbReference type="SAM" id="Coils"/>
    </source>
</evidence>
<dbReference type="RefSeq" id="WP_119542826.1">
    <property type="nucleotide sequence ID" value="NZ_CM125968.1"/>
</dbReference>
<dbReference type="PROSITE" id="PS50109">
    <property type="entry name" value="HIS_KIN"/>
    <property type="match status" value="1"/>
</dbReference>
<dbReference type="InterPro" id="IPR003661">
    <property type="entry name" value="HisK_dim/P_dom"/>
</dbReference>
<reference evidence="16" key="1">
    <citation type="submission" date="2020-12" db="EMBL/GenBank/DDBJ databases">
        <title>PHA producing bacteria isolated from mangrove.</title>
        <authorList>
            <person name="Zheng W."/>
            <person name="Yu S."/>
            <person name="Huang Y."/>
        </authorList>
    </citation>
    <scope>NUCLEOTIDE SEQUENCE</scope>
    <source>
        <strain evidence="16">GN22-4</strain>
    </source>
</reference>
<evidence type="ECO:0000256" key="8">
    <source>
        <dbReference type="ARBA" id="ARBA00022777"/>
    </source>
</evidence>
<dbReference type="PANTHER" id="PTHR43065:SF46">
    <property type="entry name" value="C4-DICARBOXYLATE TRANSPORT SENSOR PROTEIN DCTB"/>
    <property type="match status" value="1"/>
</dbReference>
<dbReference type="EC" id="2.7.13.3" evidence="3"/>
<protein>
    <recommendedName>
        <fullName evidence="3">histidine kinase</fullName>
        <ecNumber evidence="3">2.7.13.3</ecNumber>
    </recommendedName>
</protein>
<dbReference type="SMART" id="SM00304">
    <property type="entry name" value="HAMP"/>
    <property type="match status" value="1"/>
</dbReference>
<evidence type="ECO:0000256" key="1">
    <source>
        <dbReference type="ARBA" id="ARBA00000085"/>
    </source>
</evidence>
<feature type="domain" description="Histidine kinase" evidence="14">
    <location>
        <begin position="332"/>
        <end position="539"/>
    </location>
</feature>
<dbReference type="GO" id="GO:0005886">
    <property type="term" value="C:plasma membrane"/>
    <property type="evidence" value="ECO:0007669"/>
    <property type="project" value="UniProtKB-SubCell"/>
</dbReference>
<dbReference type="GO" id="GO:0005524">
    <property type="term" value="F:ATP binding"/>
    <property type="evidence" value="ECO:0007669"/>
    <property type="project" value="UniProtKB-KW"/>
</dbReference>
<feature type="coiled-coil region" evidence="12">
    <location>
        <begin position="294"/>
        <end position="321"/>
    </location>
</feature>
<comment type="catalytic activity">
    <reaction evidence="1">
        <text>ATP + protein L-histidine = ADP + protein N-phospho-L-histidine.</text>
        <dbReference type="EC" id="2.7.13.3"/>
    </reaction>
</comment>
<dbReference type="SUPFAM" id="SSF158472">
    <property type="entry name" value="HAMP domain-like"/>
    <property type="match status" value="1"/>
</dbReference>
<dbReference type="InterPro" id="IPR004358">
    <property type="entry name" value="Sig_transdc_His_kin-like_C"/>
</dbReference>
<evidence type="ECO:0000256" key="10">
    <source>
        <dbReference type="ARBA" id="ARBA00023012"/>
    </source>
</evidence>
<dbReference type="SUPFAM" id="SSF47384">
    <property type="entry name" value="Homodimeric domain of signal transducing histidine kinase"/>
    <property type="match status" value="1"/>
</dbReference>
<proteinExistence type="predicted"/>
<evidence type="ECO:0000313" key="17">
    <source>
        <dbReference type="Proteomes" id="UP000664578"/>
    </source>
</evidence>
<comment type="subcellular location">
    <subcellularLocation>
        <location evidence="2">Cell membrane</location>
        <topology evidence="2">Multi-pass membrane protein</topology>
    </subcellularLocation>
</comment>
<dbReference type="CDD" id="cd00082">
    <property type="entry name" value="HisKA"/>
    <property type="match status" value="1"/>
</dbReference>
<evidence type="ECO:0000256" key="3">
    <source>
        <dbReference type="ARBA" id="ARBA00012438"/>
    </source>
</evidence>
<dbReference type="PANTHER" id="PTHR43065">
    <property type="entry name" value="SENSOR HISTIDINE KINASE"/>
    <property type="match status" value="1"/>
</dbReference>
<keyword evidence="7" id="KW-0547">Nucleotide-binding</keyword>
<keyword evidence="4" id="KW-1003">Cell membrane</keyword>
<evidence type="ECO:0000313" key="16">
    <source>
        <dbReference type="EMBL" id="MBN8251676.1"/>
    </source>
</evidence>
<dbReference type="InterPro" id="IPR005467">
    <property type="entry name" value="His_kinase_dom"/>
</dbReference>
<keyword evidence="8" id="KW-0418">Kinase</keyword>
<dbReference type="GeneID" id="93683213"/>
<sequence>MRNYIRNLSVFNKTVLFSTLIVIIVGVGTASVSYYLQNVTTKQLLTQNALTTTKLWKETLSPNEITQFVKAEDLPSSLARTGIEKQFERIYKASPEYLQGHLFTVEPYENHGFKIVVTANQKVRQQLKPSMIYYGEKEFYTHFMKAKTEKTEAVTDTYTDQFGTWITAFSPILNEKGEVIAMLVIDVDASVMTTYQQRLFSLLFIALVFLFTIIIFIQDWGLRVVMAPLKELVEGIKSVSHGNFQVKLQQKDASEIGQISQQFNVMTQRLQHLFQQVAATKEQLAVKQPSLESSGDLEKALDELEIIMERTKLQKELQRAEKMNAIGQLAASVAHEIRNPMTVVKGFLQLFQDNQKLTKAELGYIHLMISEMDRAEVIINDYLSLARPGVKEVDIIDCILSVTSLVDLLSSYALLTSNIEIEIQTNQLAYVRGNKNEFNQVLLNIMKNGIEAMQDGGKLSVSIDVKDNQVHIAIKDTGEGMTQQELERLGTAFYSLKEKGTGIGLMVSYQIVEEMRGKITVESEKGKGSTFIVSIPAYKT</sequence>
<evidence type="ECO:0000256" key="13">
    <source>
        <dbReference type="SAM" id="Phobius"/>
    </source>
</evidence>
<dbReference type="Gene3D" id="1.10.287.130">
    <property type="match status" value="1"/>
</dbReference>
<evidence type="ECO:0000256" key="2">
    <source>
        <dbReference type="ARBA" id="ARBA00004651"/>
    </source>
</evidence>
<evidence type="ECO:0000256" key="4">
    <source>
        <dbReference type="ARBA" id="ARBA00022475"/>
    </source>
</evidence>
<evidence type="ECO:0000256" key="9">
    <source>
        <dbReference type="ARBA" id="ARBA00022840"/>
    </source>
</evidence>
<keyword evidence="13" id="KW-1133">Transmembrane helix</keyword>
<dbReference type="InterPro" id="IPR036097">
    <property type="entry name" value="HisK_dim/P_sf"/>
</dbReference>
<evidence type="ECO:0000256" key="7">
    <source>
        <dbReference type="ARBA" id="ARBA00022741"/>
    </source>
</evidence>
<evidence type="ECO:0000256" key="6">
    <source>
        <dbReference type="ARBA" id="ARBA00022679"/>
    </source>
</evidence>
<keyword evidence="6" id="KW-0808">Transferase</keyword>
<gene>
    <name evidence="16" type="ORF">JF537_08800</name>
</gene>
<keyword evidence="10" id="KW-0902">Two-component regulatory system</keyword>
<dbReference type="Pfam" id="PF02518">
    <property type="entry name" value="HATPase_c"/>
    <property type="match status" value="1"/>
</dbReference>
<dbReference type="PROSITE" id="PS50885">
    <property type="entry name" value="HAMP"/>
    <property type="match status" value="1"/>
</dbReference>
<accession>A0A8I1SNR7</accession>
<keyword evidence="11 13" id="KW-0472">Membrane</keyword>
<feature type="transmembrane region" description="Helical" evidence="13">
    <location>
        <begin position="15"/>
        <end position="36"/>
    </location>
</feature>
<dbReference type="SMART" id="SM00388">
    <property type="entry name" value="HisKA"/>
    <property type="match status" value="1"/>
</dbReference>
<evidence type="ECO:0000256" key="11">
    <source>
        <dbReference type="ARBA" id="ARBA00023136"/>
    </source>
</evidence>
<feature type="transmembrane region" description="Helical" evidence="13">
    <location>
        <begin position="199"/>
        <end position="217"/>
    </location>
</feature>
<dbReference type="GO" id="GO:0000155">
    <property type="term" value="F:phosphorelay sensor kinase activity"/>
    <property type="evidence" value="ECO:0007669"/>
    <property type="project" value="InterPro"/>
</dbReference>
<evidence type="ECO:0000256" key="5">
    <source>
        <dbReference type="ARBA" id="ARBA00022553"/>
    </source>
</evidence>
<dbReference type="InterPro" id="IPR003660">
    <property type="entry name" value="HAMP_dom"/>
</dbReference>
<feature type="domain" description="HAMP" evidence="15">
    <location>
        <begin position="223"/>
        <end position="275"/>
    </location>
</feature>
<dbReference type="EMBL" id="JAEMWV010000004">
    <property type="protein sequence ID" value="MBN8251676.1"/>
    <property type="molecule type" value="Genomic_DNA"/>
</dbReference>
<dbReference type="CDD" id="cd06225">
    <property type="entry name" value="HAMP"/>
    <property type="match status" value="1"/>
</dbReference>
<dbReference type="Gene3D" id="6.10.340.10">
    <property type="match status" value="1"/>
</dbReference>
<keyword evidence="12" id="KW-0175">Coiled coil</keyword>
<dbReference type="SMART" id="SM00387">
    <property type="entry name" value="HATPase_c"/>
    <property type="match status" value="1"/>
</dbReference>
<evidence type="ECO:0000259" key="14">
    <source>
        <dbReference type="PROSITE" id="PS50109"/>
    </source>
</evidence>
<dbReference type="Pfam" id="PF00672">
    <property type="entry name" value="HAMP"/>
    <property type="match status" value="1"/>
</dbReference>
<dbReference type="PRINTS" id="PR00344">
    <property type="entry name" value="BCTRLSENSOR"/>
</dbReference>
<keyword evidence="9" id="KW-0067">ATP-binding</keyword>
<organism evidence="16 17">
    <name type="scientific">Priestia flexa</name>
    <dbReference type="NCBI Taxonomy" id="86664"/>
    <lineage>
        <taxon>Bacteria</taxon>
        <taxon>Bacillati</taxon>
        <taxon>Bacillota</taxon>
        <taxon>Bacilli</taxon>
        <taxon>Bacillales</taxon>
        <taxon>Bacillaceae</taxon>
        <taxon>Priestia</taxon>
    </lineage>
</organism>
<dbReference type="InterPro" id="IPR036890">
    <property type="entry name" value="HATPase_C_sf"/>
</dbReference>
<keyword evidence="5" id="KW-0597">Phosphoprotein</keyword>
<comment type="caution">
    <text evidence="16">The sequence shown here is derived from an EMBL/GenBank/DDBJ whole genome shotgun (WGS) entry which is preliminary data.</text>
</comment>
<evidence type="ECO:0000259" key="15">
    <source>
        <dbReference type="PROSITE" id="PS50885"/>
    </source>
</evidence>
<dbReference type="Proteomes" id="UP000664578">
    <property type="component" value="Unassembled WGS sequence"/>
</dbReference>